<reference evidence="4" key="1">
    <citation type="journal article" date="2019" name="Int. J. Syst. Evol. Microbiol.">
        <title>The Global Catalogue of Microorganisms (GCM) 10K type strain sequencing project: providing services to taxonomists for standard genome sequencing and annotation.</title>
        <authorList>
            <consortium name="The Broad Institute Genomics Platform"/>
            <consortium name="The Broad Institute Genome Sequencing Center for Infectious Disease"/>
            <person name="Wu L."/>
            <person name="Ma J."/>
        </authorList>
    </citation>
    <scope>NUCLEOTIDE SEQUENCE [LARGE SCALE GENOMIC DNA]</scope>
    <source>
        <strain evidence="4">CECT 7806</strain>
    </source>
</reference>
<evidence type="ECO:0000313" key="4">
    <source>
        <dbReference type="Proteomes" id="UP001244297"/>
    </source>
</evidence>
<evidence type="ECO:0000256" key="1">
    <source>
        <dbReference type="SAM" id="MobiDB-lite"/>
    </source>
</evidence>
<feature type="chain" id="PRO_5045293467" description="Secreted protein" evidence="2">
    <location>
        <begin position="21"/>
        <end position="231"/>
    </location>
</feature>
<name>A0ABT8AYD8_9HYPH</name>
<gene>
    <name evidence="3" type="ORF">QWZ18_28970</name>
</gene>
<keyword evidence="4" id="KW-1185">Reference proteome</keyword>
<proteinExistence type="predicted"/>
<feature type="compositionally biased region" description="Polar residues" evidence="1">
    <location>
        <begin position="40"/>
        <end position="51"/>
    </location>
</feature>
<feature type="region of interest" description="Disordered" evidence="1">
    <location>
        <begin position="104"/>
        <end position="123"/>
    </location>
</feature>
<evidence type="ECO:0000256" key="2">
    <source>
        <dbReference type="SAM" id="SignalP"/>
    </source>
</evidence>
<feature type="compositionally biased region" description="Basic and acidic residues" evidence="1">
    <location>
        <begin position="192"/>
        <end position="211"/>
    </location>
</feature>
<feature type="signal peptide" evidence="2">
    <location>
        <begin position="1"/>
        <end position="20"/>
    </location>
</feature>
<organism evidence="3 4">
    <name type="scientific">Methylobacterium longum</name>
    <dbReference type="NCBI Taxonomy" id="767694"/>
    <lineage>
        <taxon>Bacteria</taxon>
        <taxon>Pseudomonadati</taxon>
        <taxon>Pseudomonadota</taxon>
        <taxon>Alphaproteobacteria</taxon>
        <taxon>Hyphomicrobiales</taxon>
        <taxon>Methylobacteriaceae</taxon>
        <taxon>Methylobacterium</taxon>
    </lineage>
</organism>
<evidence type="ECO:0008006" key="5">
    <source>
        <dbReference type="Google" id="ProtNLM"/>
    </source>
</evidence>
<feature type="compositionally biased region" description="Low complexity" evidence="1">
    <location>
        <begin position="27"/>
        <end position="38"/>
    </location>
</feature>
<feature type="region of interest" description="Disordered" evidence="1">
    <location>
        <begin position="27"/>
        <end position="70"/>
    </location>
</feature>
<feature type="region of interest" description="Disordered" evidence="1">
    <location>
        <begin position="182"/>
        <end position="231"/>
    </location>
</feature>
<sequence>MTTLRMLLAASMLSSLPVTAALAQPEQAAPAGGALATERVPNTTAVGQTKPPSREASPASVKPIERLTPRQVSDDAIASRVCVGCGTEPATADPLSLRIRPTGTAEGRAARPDAPEALAAPRQQSDLDTVALASAHRERAESVEEKTNGLWQSWLVSVCDGCGDQKPARALKVEDWPVRTLPLTTGSVGHKAAPETKPVAEAKRPESRPHGTLEANLSPENVDSIRRMPQR</sequence>
<protein>
    <recommendedName>
        <fullName evidence="5">Secreted protein</fullName>
    </recommendedName>
</protein>
<dbReference type="EMBL" id="JAUFPT010000107">
    <property type="protein sequence ID" value="MDN3574617.1"/>
    <property type="molecule type" value="Genomic_DNA"/>
</dbReference>
<evidence type="ECO:0000313" key="3">
    <source>
        <dbReference type="EMBL" id="MDN3574617.1"/>
    </source>
</evidence>
<dbReference type="RefSeq" id="WP_238286273.1">
    <property type="nucleotide sequence ID" value="NZ_BPQS01000005.1"/>
</dbReference>
<dbReference type="Proteomes" id="UP001244297">
    <property type="component" value="Unassembled WGS sequence"/>
</dbReference>
<comment type="caution">
    <text evidence="3">The sequence shown here is derived from an EMBL/GenBank/DDBJ whole genome shotgun (WGS) entry which is preliminary data.</text>
</comment>
<accession>A0ABT8AYD8</accession>
<keyword evidence="2" id="KW-0732">Signal</keyword>